<evidence type="ECO:0000313" key="2">
    <source>
        <dbReference type="EMBL" id="MEQ2175512.1"/>
    </source>
</evidence>
<sequence length="143" mass="15984">MGDPACSDTLQRQRHAHVVSKLKKNSCKLIFNLHLRMRNRQQTLLSHAQEKRKALPHVDDDVAAITAHPGKLSWVAGELVLISSSLRARGGVHPGQVASPSQGNTETQEKQPCTPKGNLERPVNLTVMVLDYERKPEYPERTH</sequence>
<evidence type="ECO:0000313" key="3">
    <source>
        <dbReference type="Proteomes" id="UP001476798"/>
    </source>
</evidence>
<dbReference type="Proteomes" id="UP001476798">
    <property type="component" value="Unassembled WGS sequence"/>
</dbReference>
<reference evidence="2 3" key="1">
    <citation type="submission" date="2021-06" db="EMBL/GenBank/DDBJ databases">
        <authorList>
            <person name="Palmer J.M."/>
        </authorList>
    </citation>
    <scope>NUCLEOTIDE SEQUENCE [LARGE SCALE GENOMIC DNA]</scope>
    <source>
        <strain evidence="2 3">GA_2019</strain>
        <tissue evidence="2">Muscle</tissue>
    </source>
</reference>
<organism evidence="2 3">
    <name type="scientific">Goodea atripinnis</name>
    <dbReference type="NCBI Taxonomy" id="208336"/>
    <lineage>
        <taxon>Eukaryota</taxon>
        <taxon>Metazoa</taxon>
        <taxon>Chordata</taxon>
        <taxon>Craniata</taxon>
        <taxon>Vertebrata</taxon>
        <taxon>Euteleostomi</taxon>
        <taxon>Actinopterygii</taxon>
        <taxon>Neopterygii</taxon>
        <taxon>Teleostei</taxon>
        <taxon>Neoteleostei</taxon>
        <taxon>Acanthomorphata</taxon>
        <taxon>Ovalentaria</taxon>
        <taxon>Atherinomorphae</taxon>
        <taxon>Cyprinodontiformes</taxon>
        <taxon>Goodeidae</taxon>
        <taxon>Goodea</taxon>
    </lineage>
</organism>
<keyword evidence="3" id="KW-1185">Reference proteome</keyword>
<name>A0ABV0NZ52_9TELE</name>
<dbReference type="EMBL" id="JAHRIO010051572">
    <property type="protein sequence ID" value="MEQ2175512.1"/>
    <property type="molecule type" value="Genomic_DNA"/>
</dbReference>
<gene>
    <name evidence="2" type="ORF">GOODEAATRI_018619</name>
</gene>
<proteinExistence type="predicted"/>
<protein>
    <submittedName>
        <fullName evidence="2">Uncharacterized protein</fullName>
    </submittedName>
</protein>
<feature type="region of interest" description="Disordered" evidence="1">
    <location>
        <begin position="90"/>
        <end position="119"/>
    </location>
</feature>
<accession>A0ABV0NZ52</accession>
<evidence type="ECO:0000256" key="1">
    <source>
        <dbReference type="SAM" id="MobiDB-lite"/>
    </source>
</evidence>
<comment type="caution">
    <text evidence="2">The sequence shown here is derived from an EMBL/GenBank/DDBJ whole genome shotgun (WGS) entry which is preliminary data.</text>
</comment>